<accession>A0A4P7LH18</accession>
<dbReference type="Proteomes" id="UP000295294">
    <property type="component" value="Chromosome 2"/>
</dbReference>
<dbReference type="AlphaFoldDB" id="A0A4P7LH18"/>
<dbReference type="RefSeq" id="WP_135704845.1">
    <property type="nucleotide sequence ID" value="NZ_CP038635.1"/>
</dbReference>
<organism evidence="1 2">
    <name type="scientific">Cupriavidus oxalaticus</name>
    <dbReference type="NCBI Taxonomy" id="96344"/>
    <lineage>
        <taxon>Bacteria</taxon>
        <taxon>Pseudomonadati</taxon>
        <taxon>Pseudomonadota</taxon>
        <taxon>Betaproteobacteria</taxon>
        <taxon>Burkholderiales</taxon>
        <taxon>Burkholderiaceae</taxon>
        <taxon>Cupriavidus</taxon>
    </lineage>
</organism>
<gene>
    <name evidence="1" type="ORF">E0W60_15135</name>
</gene>
<protein>
    <submittedName>
        <fullName evidence="1">Uncharacterized protein</fullName>
    </submittedName>
</protein>
<proteinExistence type="predicted"/>
<sequence length="74" mass="7998">MGVLTNTEGVRLHDCTACDAPGALVEVWVYDAPDNTFEGVAECGHCKRVGPRVFRKMEGFARLAAAEAWNMANA</sequence>
<reference evidence="1 2" key="1">
    <citation type="submission" date="2019-03" db="EMBL/GenBank/DDBJ databases">
        <title>Efficiently degradation of phenoxyalkanoic acid herbicides by Cupriavidus oxalaticus strain X32.</title>
        <authorList>
            <person name="Sheng X."/>
        </authorList>
    </citation>
    <scope>NUCLEOTIDE SEQUENCE [LARGE SCALE GENOMIC DNA]</scope>
    <source>
        <strain evidence="1 2">X32</strain>
    </source>
</reference>
<evidence type="ECO:0000313" key="2">
    <source>
        <dbReference type="Proteomes" id="UP000295294"/>
    </source>
</evidence>
<name>A0A4P7LH18_9BURK</name>
<evidence type="ECO:0000313" key="1">
    <source>
        <dbReference type="EMBL" id="QBY52523.1"/>
    </source>
</evidence>
<dbReference type="KEGG" id="cox:E0W60_15135"/>
<dbReference type="EMBL" id="CP038635">
    <property type="protein sequence ID" value="QBY52523.1"/>
    <property type="molecule type" value="Genomic_DNA"/>
</dbReference>